<dbReference type="Proteomes" id="UP001492380">
    <property type="component" value="Unassembled WGS sequence"/>
</dbReference>
<accession>A0ABR1YE67</accession>
<gene>
    <name evidence="2" type="ORF">HDK90DRAFT_537102</name>
</gene>
<name>A0ABR1YE67_9PEZI</name>
<evidence type="ECO:0000313" key="3">
    <source>
        <dbReference type="Proteomes" id="UP001492380"/>
    </source>
</evidence>
<reference evidence="2 3" key="1">
    <citation type="submission" date="2024-04" db="EMBL/GenBank/DDBJ databases">
        <title>Phyllosticta paracitricarpa is synonymous to the EU quarantine fungus P. citricarpa based on phylogenomic analyses.</title>
        <authorList>
            <consortium name="Lawrence Berkeley National Laboratory"/>
            <person name="Van Ingen-Buijs V.A."/>
            <person name="Van Westerhoven A.C."/>
            <person name="Haridas S."/>
            <person name="Skiadas P."/>
            <person name="Martin F."/>
            <person name="Groenewald J.Z."/>
            <person name="Crous P.W."/>
            <person name="Seidl M.F."/>
        </authorList>
    </citation>
    <scope>NUCLEOTIDE SEQUENCE [LARGE SCALE GENOMIC DNA]</scope>
    <source>
        <strain evidence="2 3">CBS 123374</strain>
    </source>
</reference>
<proteinExistence type="predicted"/>
<dbReference type="EMBL" id="JBBWRZ010000011">
    <property type="protein sequence ID" value="KAK8226137.1"/>
    <property type="molecule type" value="Genomic_DNA"/>
</dbReference>
<feature type="region of interest" description="Disordered" evidence="1">
    <location>
        <begin position="20"/>
        <end position="61"/>
    </location>
</feature>
<keyword evidence="3" id="KW-1185">Reference proteome</keyword>
<organism evidence="2 3">
    <name type="scientific">Phyllosticta capitalensis</name>
    <dbReference type="NCBI Taxonomy" id="121624"/>
    <lineage>
        <taxon>Eukaryota</taxon>
        <taxon>Fungi</taxon>
        <taxon>Dikarya</taxon>
        <taxon>Ascomycota</taxon>
        <taxon>Pezizomycotina</taxon>
        <taxon>Dothideomycetes</taxon>
        <taxon>Dothideomycetes incertae sedis</taxon>
        <taxon>Botryosphaeriales</taxon>
        <taxon>Phyllostictaceae</taxon>
        <taxon>Phyllosticta</taxon>
    </lineage>
</organism>
<evidence type="ECO:0000313" key="2">
    <source>
        <dbReference type="EMBL" id="KAK8226137.1"/>
    </source>
</evidence>
<feature type="compositionally biased region" description="Basic and acidic residues" evidence="1">
    <location>
        <begin position="28"/>
        <end position="54"/>
    </location>
</feature>
<sequence>MGSTPDMAVLMNFATPLSFTENYTGAPEGERSDADKLRQSKAEYEEHQRKKANGEVDPLQTAKVTFQQTAPEFERSSAGNRYASEKALEEDLVAQLDWEDFKIPWLTNSREDSKTRFIRALRNHVVESGVPHIVLNAQDQGLPLCRAGRARSHGDSQRRVSSIEQPNQPVVRRLPRLAFIETARAALNQQRASSVELAEGEEWYLSPEETGPVNYPYILSYSPSSATVPPMVDRRQSL</sequence>
<evidence type="ECO:0000256" key="1">
    <source>
        <dbReference type="SAM" id="MobiDB-lite"/>
    </source>
</evidence>
<comment type="caution">
    <text evidence="2">The sequence shown here is derived from an EMBL/GenBank/DDBJ whole genome shotgun (WGS) entry which is preliminary data.</text>
</comment>
<protein>
    <submittedName>
        <fullName evidence="2">Uncharacterized protein</fullName>
    </submittedName>
</protein>